<keyword evidence="3" id="KW-1185">Reference proteome</keyword>
<name>A0A2T3WC52_9DEIO</name>
<sequence>MILDSLRTLPGVVAAALVGPDGLTIEGHGDGGDALAAELSALRVGMDRTCRRLGAGEVTRIAFTSERIEVVAVTIADFILGAAMTRGTDTRTAQQTLARIVLELPNLPRTEGA</sequence>
<dbReference type="RefSeq" id="WP_107136073.1">
    <property type="nucleotide sequence ID" value="NZ_PYSV01000001.1"/>
</dbReference>
<accession>A0A2T3WC52</accession>
<evidence type="ECO:0000313" key="3">
    <source>
        <dbReference type="Proteomes" id="UP000240317"/>
    </source>
</evidence>
<comment type="caution">
    <text evidence="2">The sequence shown here is derived from an EMBL/GenBank/DDBJ whole genome shotgun (WGS) entry which is preliminary data.</text>
</comment>
<evidence type="ECO:0000259" key="1">
    <source>
        <dbReference type="SMART" id="SM00960"/>
    </source>
</evidence>
<dbReference type="OrthoDB" id="72116at2"/>
<proteinExistence type="predicted"/>
<dbReference type="AlphaFoldDB" id="A0A2T3WC52"/>
<feature type="domain" description="Roadblock/LAMTOR2" evidence="1">
    <location>
        <begin position="2"/>
        <end position="84"/>
    </location>
</feature>
<dbReference type="Gene3D" id="3.30.450.30">
    <property type="entry name" value="Dynein light chain 2a, cytoplasmic"/>
    <property type="match status" value="1"/>
</dbReference>
<dbReference type="Proteomes" id="UP000240317">
    <property type="component" value="Unassembled WGS sequence"/>
</dbReference>
<reference evidence="2 3" key="1">
    <citation type="submission" date="2018-03" db="EMBL/GenBank/DDBJ databases">
        <title>Draft genome of Deinococcus sp. OD32.</title>
        <authorList>
            <person name="Wang X.-P."/>
            <person name="Du Z.-J."/>
        </authorList>
    </citation>
    <scope>NUCLEOTIDE SEQUENCE [LARGE SCALE GENOMIC DNA]</scope>
    <source>
        <strain evidence="2 3">OD32</strain>
    </source>
</reference>
<dbReference type="EMBL" id="PYSV01000001">
    <property type="protein sequence ID" value="PTA69480.1"/>
    <property type="molecule type" value="Genomic_DNA"/>
</dbReference>
<dbReference type="Pfam" id="PF03259">
    <property type="entry name" value="Robl_LC7"/>
    <property type="match status" value="1"/>
</dbReference>
<dbReference type="InterPro" id="IPR004942">
    <property type="entry name" value="Roadblock/LAMTOR2_dom"/>
</dbReference>
<evidence type="ECO:0000313" key="2">
    <source>
        <dbReference type="EMBL" id="PTA69480.1"/>
    </source>
</evidence>
<dbReference type="SUPFAM" id="SSF103196">
    <property type="entry name" value="Roadblock/LC7 domain"/>
    <property type="match status" value="1"/>
</dbReference>
<dbReference type="SMART" id="SM00960">
    <property type="entry name" value="Robl_LC7"/>
    <property type="match status" value="1"/>
</dbReference>
<gene>
    <name evidence="2" type="ORF">C8263_00115</name>
</gene>
<organism evidence="2 3">
    <name type="scientific">Deinococcus arcticus</name>
    <dbReference type="NCBI Taxonomy" id="2136176"/>
    <lineage>
        <taxon>Bacteria</taxon>
        <taxon>Thermotogati</taxon>
        <taxon>Deinococcota</taxon>
        <taxon>Deinococci</taxon>
        <taxon>Deinococcales</taxon>
        <taxon>Deinococcaceae</taxon>
        <taxon>Deinococcus</taxon>
    </lineage>
</organism>
<protein>
    <recommendedName>
        <fullName evidence="1">Roadblock/LAMTOR2 domain-containing protein</fullName>
    </recommendedName>
</protein>